<dbReference type="InterPro" id="IPR036736">
    <property type="entry name" value="ACP-like_sf"/>
</dbReference>
<dbReference type="PANTHER" id="PTHR43775:SF51">
    <property type="entry name" value="INACTIVE PHENOLPHTHIOCEROL SYNTHESIS POLYKETIDE SYNTHASE TYPE I PKS1-RELATED"/>
    <property type="match status" value="1"/>
</dbReference>
<dbReference type="InterPro" id="IPR050091">
    <property type="entry name" value="PKS_NRPS_Biosynth_Enz"/>
</dbReference>
<dbReference type="PROSITE" id="PS50075">
    <property type="entry name" value="CARRIER"/>
    <property type="match status" value="1"/>
</dbReference>
<feature type="non-terminal residue" evidence="6">
    <location>
        <position position="1"/>
    </location>
</feature>
<name>A0ABT0ZJ41_9ACTN</name>
<dbReference type="Gene3D" id="3.40.50.720">
    <property type="entry name" value="NAD(P)-binding Rossmann-like Domain"/>
    <property type="match status" value="1"/>
</dbReference>
<evidence type="ECO:0000313" key="7">
    <source>
        <dbReference type="Proteomes" id="UP001523219"/>
    </source>
</evidence>
<dbReference type="Pfam" id="PF00550">
    <property type="entry name" value="PP-binding"/>
    <property type="match status" value="1"/>
</dbReference>
<sequence>CDVAVREELAEALASVSAEHPVRAVVHAAGVLDDALIGSLTRDRLTRVLRPKADAAWHLHELTRDLDLTAFVLFSAAAGTLGNPGQGNYAAANAYLDALAHHRRAQGLPAQSLAWGLWAEATGMTGHLDTAELARIARSGVLPLTSDQGLRLFDLAGAADAAAVVPMRLDTAPLQARSGHEPLHPLFGGLVRRPVRRATGSEPQESVESLAERLAGVPEEERDQAVFEVVRSATAALLGHTDPEKVEQDRTFVELGMDSLGSVRLRNHLAAVAGVRLPASLIFDHPTPMGLAVHLRSLVMPATGDVPEDVATALLVLEELNKLPATIAALPTDSVPRVRINSLLRTLASKWGSD</sequence>
<dbReference type="InterPro" id="IPR006162">
    <property type="entry name" value="Ppantetheine_attach_site"/>
</dbReference>
<evidence type="ECO:0000259" key="5">
    <source>
        <dbReference type="PROSITE" id="PS50075"/>
    </source>
</evidence>
<dbReference type="InterPro" id="IPR057326">
    <property type="entry name" value="KR_dom"/>
</dbReference>
<evidence type="ECO:0000256" key="3">
    <source>
        <dbReference type="ARBA" id="ARBA00022679"/>
    </source>
</evidence>
<dbReference type="PANTHER" id="PTHR43775">
    <property type="entry name" value="FATTY ACID SYNTHASE"/>
    <property type="match status" value="1"/>
</dbReference>
<dbReference type="Pfam" id="PF08659">
    <property type="entry name" value="KR"/>
    <property type="match status" value="1"/>
</dbReference>
<dbReference type="SUPFAM" id="SSF47336">
    <property type="entry name" value="ACP-like"/>
    <property type="match status" value="1"/>
</dbReference>
<organism evidence="6 7">
    <name type="scientific">Streptomyces macrolidinus</name>
    <dbReference type="NCBI Taxonomy" id="2952607"/>
    <lineage>
        <taxon>Bacteria</taxon>
        <taxon>Bacillati</taxon>
        <taxon>Actinomycetota</taxon>
        <taxon>Actinomycetes</taxon>
        <taxon>Kitasatosporales</taxon>
        <taxon>Streptomycetaceae</taxon>
        <taxon>Streptomyces</taxon>
    </lineage>
</organism>
<dbReference type="InterPro" id="IPR013968">
    <property type="entry name" value="PKS_KR"/>
</dbReference>
<keyword evidence="4" id="KW-0511">Multifunctional enzyme</keyword>
<evidence type="ECO:0000256" key="2">
    <source>
        <dbReference type="ARBA" id="ARBA00022553"/>
    </source>
</evidence>
<dbReference type="CDD" id="cd08956">
    <property type="entry name" value="KR_3_FAS_SDR_x"/>
    <property type="match status" value="1"/>
</dbReference>
<dbReference type="Gene3D" id="1.10.1200.10">
    <property type="entry name" value="ACP-like"/>
    <property type="match status" value="1"/>
</dbReference>
<keyword evidence="1" id="KW-0596">Phosphopantetheine</keyword>
<dbReference type="Proteomes" id="UP001523219">
    <property type="component" value="Unassembled WGS sequence"/>
</dbReference>
<gene>
    <name evidence="6" type="ORF">NGF19_22670</name>
</gene>
<dbReference type="SUPFAM" id="SSF51735">
    <property type="entry name" value="NAD(P)-binding Rossmann-fold domains"/>
    <property type="match status" value="1"/>
</dbReference>
<protein>
    <submittedName>
        <fullName evidence="6">Beta-ketoacyl reductase</fullName>
    </submittedName>
</protein>
<proteinExistence type="predicted"/>
<evidence type="ECO:0000313" key="6">
    <source>
        <dbReference type="EMBL" id="MCN9243557.1"/>
    </source>
</evidence>
<dbReference type="SMART" id="SM01294">
    <property type="entry name" value="PKS_PP_betabranch"/>
    <property type="match status" value="1"/>
</dbReference>
<dbReference type="PROSITE" id="PS00012">
    <property type="entry name" value="PHOSPHOPANTETHEINE"/>
    <property type="match status" value="1"/>
</dbReference>
<dbReference type="InterPro" id="IPR036291">
    <property type="entry name" value="NAD(P)-bd_dom_sf"/>
</dbReference>
<dbReference type="EMBL" id="JAMWMR010000022">
    <property type="protein sequence ID" value="MCN9243557.1"/>
    <property type="molecule type" value="Genomic_DNA"/>
</dbReference>
<dbReference type="InterPro" id="IPR020806">
    <property type="entry name" value="PKS_PP-bd"/>
</dbReference>
<accession>A0ABT0ZJ41</accession>
<evidence type="ECO:0000256" key="4">
    <source>
        <dbReference type="ARBA" id="ARBA00023268"/>
    </source>
</evidence>
<reference evidence="6 7" key="1">
    <citation type="submission" date="2022-05" db="EMBL/GenBank/DDBJ databases">
        <title>Streptomyces sp. nov. RY43-2 isolated from soil of a peat swamp forest.</title>
        <authorList>
            <person name="Kanchanasin P."/>
            <person name="Tanasupawat S."/>
            <person name="Phongsopitanun W."/>
        </authorList>
    </citation>
    <scope>NUCLEOTIDE SEQUENCE [LARGE SCALE GENOMIC DNA]</scope>
    <source>
        <strain evidence="6 7">RY43-2</strain>
    </source>
</reference>
<dbReference type="InterPro" id="IPR009081">
    <property type="entry name" value="PP-bd_ACP"/>
</dbReference>
<keyword evidence="7" id="KW-1185">Reference proteome</keyword>
<comment type="caution">
    <text evidence="6">The sequence shown here is derived from an EMBL/GenBank/DDBJ whole genome shotgun (WGS) entry which is preliminary data.</text>
</comment>
<dbReference type="RefSeq" id="WP_252426989.1">
    <property type="nucleotide sequence ID" value="NZ_JAMWMR010000022.1"/>
</dbReference>
<feature type="domain" description="Carrier" evidence="5">
    <location>
        <begin position="224"/>
        <end position="299"/>
    </location>
</feature>
<evidence type="ECO:0000256" key="1">
    <source>
        <dbReference type="ARBA" id="ARBA00022450"/>
    </source>
</evidence>
<dbReference type="SMART" id="SM00822">
    <property type="entry name" value="PKS_KR"/>
    <property type="match status" value="1"/>
</dbReference>
<dbReference type="SMART" id="SM00823">
    <property type="entry name" value="PKS_PP"/>
    <property type="match status" value="1"/>
</dbReference>
<keyword evidence="2" id="KW-0597">Phosphoprotein</keyword>
<keyword evidence="3" id="KW-0808">Transferase</keyword>